<comment type="caution">
    <text evidence="2">The sequence shown here is derived from an EMBL/GenBank/DDBJ whole genome shotgun (WGS) entry which is preliminary data.</text>
</comment>
<dbReference type="STRING" id="56193.YP76_18985"/>
<evidence type="ECO:0000256" key="1">
    <source>
        <dbReference type="SAM" id="SignalP"/>
    </source>
</evidence>
<evidence type="ECO:0000313" key="3">
    <source>
        <dbReference type="Proteomes" id="UP000033874"/>
    </source>
</evidence>
<evidence type="ECO:0000313" key="2">
    <source>
        <dbReference type="EMBL" id="KKW90653.1"/>
    </source>
</evidence>
<organism evidence="2 3">
    <name type="scientific">Sphingobium chungbukense</name>
    <dbReference type="NCBI Taxonomy" id="56193"/>
    <lineage>
        <taxon>Bacteria</taxon>
        <taxon>Pseudomonadati</taxon>
        <taxon>Pseudomonadota</taxon>
        <taxon>Alphaproteobacteria</taxon>
        <taxon>Sphingomonadales</taxon>
        <taxon>Sphingomonadaceae</taxon>
        <taxon>Sphingobium</taxon>
    </lineage>
</organism>
<proteinExistence type="predicted"/>
<dbReference type="Proteomes" id="UP000033874">
    <property type="component" value="Unassembled WGS sequence"/>
</dbReference>
<dbReference type="PATRIC" id="fig|56193.3.peg.3996"/>
<keyword evidence="3" id="KW-1185">Reference proteome</keyword>
<accession>A0A0M3AL14</accession>
<dbReference type="AlphaFoldDB" id="A0A0M3AL14"/>
<dbReference type="RefSeq" id="WP_046765153.1">
    <property type="nucleotide sequence ID" value="NZ_LBIC01000009.1"/>
</dbReference>
<name>A0A0M3AL14_9SPHN</name>
<feature type="chain" id="PRO_5005650376" evidence="1">
    <location>
        <begin position="22"/>
        <end position="296"/>
    </location>
</feature>
<dbReference type="EMBL" id="LBIC01000009">
    <property type="protein sequence ID" value="KKW90653.1"/>
    <property type="molecule type" value="Genomic_DNA"/>
</dbReference>
<protein>
    <submittedName>
        <fullName evidence="2">Uncharacterized protein</fullName>
    </submittedName>
</protein>
<gene>
    <name evidence="2" type="ORF">YP76_18985</name>
</gene>
<reference evidence="2 3" key="1">
    <citation type="submission" date="2015-04" db="EMBL/GenBank/DDBJ databases">
        <title>Genome sequence of aromatic hydrocarbons-degrading Sphingobium chungbukense DJ77.</title>
        <authorList>
            <person name="Kim Y.-C."/>
            <person name="Chae J.-C."/>
        </authorList>
    </citation>
    <scope>NUCLEOTIDE SEQUENCE [LARGE SCALE GENOMIC DNA]</scope>
    <source>
        <strain evidence="2 3">DJ77</strain>
    </source>
</reference>
<feature type="signal peptide" evidence="1">
    <location>
        <begin position="1"/>
        <end position="21"/>
    </location>
</feature>
<sequence length="296" mass="32040">MPIIWRNLIAAIFAAAGTAQTMVVDAQTIGGERMVTYADVADLSYSAGLIALVRVDTMIAVDPSRSAAGRRGYGRFYIEGEARALLVSRKPLGRNVRYLVDLPLDGRGRADDLEGEEVFIFARRVAGKPGELQLVTPTAQLPWSPAGEARLRAILRAAVSPDAPPPVTGVRALLHVPGALLEQGRTQIFLDTQDGSFASVTVRHRPGERPSWHASFSELIKDAGGPPSPDSLEWYRLACSLPDMPPPGANISRTQEARARAVADYRLVLETLGQCKRSLHVRPQMTAQSFLAPDKA</sequence>
<keyword evidence="1" id="KW-0732">Signal</keyword>